<reference evidence="3" key="1">
    <citation type="submission" date="2017-09" db="EMBL/GenBank/DDBJ databases">
        <title>Depth-based differentiation of microbial function through sediment-hosted aquifers and enrichment of novel symbionts in the deep terrestrial subsurface.</title>
        <authorList>
            <person name="Probst A.J."/>
            <person name="Ladd B."/>
            <person name="Jarett J.K."/>
            <person name="Geller-Mcgrath D.E."/>
            <person name="Sieber C.M.K."/>
            <person name="Emerson J.B."/>
            <person name="Anantharaman K."/>
            <person name="Thomas B.C."/>
            <person name="Malmstrom R."/>
            <person name="Stieglmeier M."/>
            <person name="Klingl A."/>
            <person name="Woyke T."/>
            <person name="Ryan C.M."/>
            <person name="Banfield J.F."/>
        </authorList>
    </citation>
    <scope>NUCLEOTIDE SEQUENCE [LARGE SCALE GENOMIC DNA]</scope>
</reference>
<dbReference type="PANTHER" id="PTHR13504">
    <property type="entry name" value="FIDO DOMAIN-CONTAINING PROTEIN DDB_G0283145"/>
    <property type="match status" value="1"/>
</dbReference>
<organism evidence="2 3">
    <name type="scientific">Candidatus Falkowbacteria bacterium CG10_big_fil_rev_8_21_14_0_10_39_11</name>
    <dbReference type="NCBI Taxonomy" id="1974565"/>
    <lineage>
        <taxon>Bacteria</taxon>
        <taxon>Candidatus Falkowiibacteriota</taxon>
    </lineage>
</organism>
<evidence type="ECO:0000259" key="1">
    <source>
        <dbReference type="PROSITE" id="PS51459"/>
    </source>
</evidence>
<dbReference type="AlphaFoldDB" id="A0A2H0V645"/>
<dbReference type="PANTHER" id="PTHR13504:SF38">
    <property type="entry name" value="FIDO DOMAIN-CONTAINING PROTEIN"/>
    <property type="match status" value="1"/>
</dbReference>
<dbReference type="PROSITE" id="PS51459">
    <property type="entry name" value="FIDO"/>
    <property type="match status" value="1"/>
</dbReference>
<evidence type="ECO:0000313" key="2">
    <source>
        <dbReference type="EMBL" id="PIR94532.1"/>
    </source>
</evidence>
<dbReference type="SUPFAM" id="SSF140931">
    <property type="entry name" value="Fic-like"/>
    <property type="match status" value="1"/>
</dbReference>
<protein>
    <recommendedName>
        <fullName evidence="1">Fido domain-containing protein</fullName>
    </recommendedName>
</protein>
<evidence type="ECO:0000313" key="3">
    <source>
        <dbReference type="Proteomes" id="UP000229901"/>
    </source>
</evidence>
<dbReference type="InterPro" id="IPR040198">
    <property type="entry name" value="Fido_containing"/>
</dbReference>
<accession>A0A2H0V645</accession>
<dbReference type="Pfam" id="PF02661">
    <property type="entry name" value="Fic"/>
    <property type="match status" value="1"/>
</dbReference>
<dbReference type="Gene3D" id="1.10.3290.10">
    <property type="entry name" value="Fido-like domain"/>
    <property type="match status" value="1"/>
</dbReference>
<sequence length="427" mass="48570">MEQPQKEKNYNHLKFPDGLTQTDIKLIIKQCEVQDATEDDEVLGFAQAYSEAKQMFASGEKFETITVEEWEGLILHWAELMEPQNKKGFRKVEVRFADGSEGLAPNKIPRAMHVFCQALQAQLSDGFSSEPDAWGRPPLQPVNYYKEFEEIHPFEDGNGRVGDLVWKIIMQKKHGKWPNSLPPNVFYKGPILSKIQKGALIQDKKIGAGFETEDSGGVRRKKYETDSKSFNYADRVLLGDEKEVKRVMDIYKKLKEAGLPVVSFAKSIRKKEGGKLKYYLAMEDLTEGGKFELTELHSGGKRLSPPLPEVIETAQNAEMIQQNAIRALAIMHNNNIFDFHPGLSFVLRSEINEDGNQIPTDIKIIDYPNLDSHPVPKSRQGVPPRHFEEECLGDLTELIGGLTDNFYQAHQLDLLYRKIRGSEEKTF</sequence>
<dbReference type="Proteomes" id="UP000229901">
    <property type="component" value="Unassembled WGS sequence"/>
</dbReference>
<comment type="caution">
    <text evidence="2">The sequence shown here is derived from an EMBL/GenBank/DDBJ whole genome shotgun (WGS) entry which is preliminary data.</text>
</comment>
<dbReference type="EMBL" id="PFAP01000003">
    <property type="protein sequence ID" value="PIR94532.1"/>
    <property type="molecule type" value="Genomic_DNA"/>
</dbReference>
<name>A0A2H0V645_9BACT</name>
<feature type="domain" description="Fido" evidence="1">
    <location>
        <begin position="67"/>
        <end position="213"/>
    </location>
</feature>
<gene>
    <name evidence="2" type="ORF">COT97_00610</name>
</gene>
<proteinExistence type="predicted"/>
<dbReference type="InterPro" id="IPR036597">
    <property type="entry name" value="Fido-like_dom_sf"/>
</dbReference>
<dbReference type="InterPro" id="IPR003812">
    <property type="entry name" value="Fido"/>
</dbReference>